<proteinExistence type="predicted"/>
<dbReference type="AlphaFoldDB" id="A0A437MEV1"/>
<keyword evidence="3" id="KW-1185">Reference proteome</keyword>
<evidence type="ECO:0000256" key="1">
    <source>
        <dbReference type="SAM" id="MobiDB-lite"/>
    </source>
</evidence>
<dbReference type="EMBL" id="SACL01000004">
    <property type="protein sequence ID" value="RVT96190.1"/>
    <property type="molecule type" value="Genomic_DNA"/>
</dbReference>
<evidence type="ECO:0008006" key="4">
    <source>
        <dbReference type="Google" id="ProtNLM"/>
    </source>
</evidence>
<reference evidence="2 3" key="1">
    <citation type="submission" date="2019-01" db="EMBL/GenBank/DDBJ databases">
        <authorList>
            <person name="Chen W.-M."/>
        </authorList>
    </citation>
    <scope>NUCLEOTIDE SEQUENCE [LARGE SCALE GENOMIC DNA]</scope>
    <source>
        <strain evidence="2 3">CCP-6</strain>
    </source>
</reference>
<sequence>MAYDANDWVNPYLSDRRQYICRQLAQALPNTVTKLSSHDGTAAKFTEWTGHTQRSLETAWQNEGFAKNEKGQWARDGVGAVTTSCEGLVGTIFTRIEQAKMGKRKGGATSFSLSGNDKWGREKETPPVGWHWFRERSASVHPRAGDVFQIGTETRPHQWTHHHVGVITQWSNDDPLMWETVEAGQGGPGRGYDFMIRKEYRLVNPIDNKAPRKVIMGWLDIDEHFG</sequence>
<accession>A0A437MEV1</accession>
<dbReference type="OrthoDB" id="8481204at2"/>
<evidence type="ECO:0000313" key="3">
    <source>
        <dbReference type="Proteomes" id="UP000282957"/>
    </source>
</evidence>
<dbReference type="Proteomes" id="UP000282957">
    <property type="component" value="Unassembled WGS sequence"/>
</dbReference>
<name>A0A437MEV1_9PROT</name>
<comment type="caution">
    <text evidence="2">The sequence shown here is derived from an EMBL/GenBank/DDBJ whole genome shotgun (WGS) entry which is preliminary data.</text>
</comment>
<feature type="region of interest" description="Disordered" evidence="1">
    <location>
        <begin position="106"/>
        <end position="125"/>
    </location>
</feature>
<evidence type="ECO:0000313" key="2">
    <source>
        <dbReference type="EMBL" id="RVT96190.1"/>
    </source>
</evidence>
<organism evidence="2 3">
    <name type="scientific">Rhodovarius crocodyli</name>
    <dbReference type="NCBI Taxonomy" id="1979269"/>
    <lineage>
        <taxon>Bacteria</taxon>
        <taxon>Pseudomonadati</taxon>
        <taxon>Pseudomonadota</taxon>
        <taxon>Alphaproteobacteria</taxon>
        <taxon>Acetobacterales</taxon>
        <taxon>Roseomonadaceae</taxon>
        <taxon>Rhodovarius</taxon>
    </lineage>
</organism>
<dbReference type="RefSeq" id="WP_127788123.1">
    <property type="nucleotide sequence ID" value="NZ_SACL01000004.1"/>
</dbReference>
<protein>
    <recommendedName>
        <fullName evidence="4">CHAP domain-containing protein</fullName>
    </recommendedName>
</protein>
<gene>
    <name evidence="2" type="ORF">EOD42_13815</name>
</gene>